<sequence length="193" mass="19390">MADAVVHNASYPAKSNKVTGPVNGLHTEAEVIYFADKIMVLVSQGGRLAQWVQVPLAAPSAASVDAALPPGLTGNGSGGGSGSLLPSTHLTPRTLLGAGGEARETFGQLVAAQIGSLLALRDATEQRTLLVGLGLAAGPAGAWSSSSAVGGRRRQPGSPVYVLGSRGAGTKGAVCVRCGGNRKEGTRVKLRSL</sequence>
<evidence type="ECO:0000313" key="2">
    <source>
        <dbReference type="Proteomes" id="UP000076874"/>
    </source>
</evidence>
<proteinExistence type="predicted"/>
<dbReference type="PANTHER" id="PTHR31051:SF1">
    <property type="entry name" value="PROTEASOME ASSEMBLY CHAPERONE 3"/>
    <property type="match status" value="1"/>
</dbReference>
<dbReference type="InterPro" id="IPR053720">
    <property type="entry name" value="Psm_Assembly_Chaperone"/>
</dbReference>
<comment type="caution">
    <text evidence="1">The sequence shown here is derived from an EMBL/GenBank/DDBJ whole genome shotgun (WGS) entry which is preliminary data.</text>
</comment>
<dbReference type="STRING" id="1081102.A0A162MU29"/>
<dbReference type="InterPro" id="IPR018788">
    <property type="entry name" value="Proteasome_assmbl_chp_3"/>
</dbReference>
<dbReference type="OrthoDB" id="5593278at2759"/>
<protein>
    <recommendedName>
        <fullName evidence="3">Proteasome assembly chaperone 3</fullName>
    </recommendedName>
</protein>
<gene>
    <name evidence="1" type="ORF">SPI_01536</name>
</gene>
<dbReference type="PANTHER" id="PTHR31051">
    <property type="entry name" value="PROTEASOME ASSEMBLY CHAPERONE 3"/>
    <property type="match status" value="1"/>
</dbReference>
<accession>A0A162MU29</accession>
<reference evidence="1 2" key="1">
    <citation type="journal article" date="2016" name="Genome Biol. Evol.">
        <title>Divergent and convergent evolution of fungal pathogenicity.</title>
        <authorList>
            <person name="Shang Y."/>
            <person name="Xiao G."/>
            <person name="Zheng P."/>
            <person name="Cen K."/>
            <person name="Zhan S."/>
            <person name="Wang C."/>
        </authorList>
    </citation>
    <scope>NUCLEOTIDE SEQUENCE [LARGE SCALE GENOMIC DNA]</scope>
    <source>
        <strain evidence="1 2">RCEF 264</strain>
    </source>
</reference>
<name>A0A162MU29_9HYPO</name>
<dbReference type="Proteomes" id="UP000076874">
    <property type="component" value="Unassembled WGS sequence"/>
</dbReference>
<keyword evidence="2" id="KW-1185">Reference proteome</keyword>
<dbReference type="GO" id="GO:0043248">
    <property type="term" value="P:proteasome assembly"/>
    <property type="evidence" value="ECO:0007669"/>
    <property type="project" value="InterPro"/>
</dbReference>
<evidence type="ECO:0008006" key="3">
    <source>
        <dbReference type="Google" id="ProtNLM"/>
    </source>
</evidence>
<dbReference type="EMBL" id="AZHD01000002">
    <property type="protein sequence ID" value="OAA66960.1"/>
    <property type="molecule type" value="Genomic_DNA"/>
</dbReference>
<dbReference type="Gene3D" id="3.30.230.90">
    <property type="match status" value="1"/>
</dbReference>
<dbReference type="AlphaFoldDB" id="A0A162MU29"/>
<organism evidence="1 2">
    <name type="scientific">Niveomyces insectorum RCEF 264</name>
    <dbReference type="NCBI Taxonomy" id="1081102"/>
    <lineage>
        <taxon>Eukaryota</taxon>
        <taxon>Fungi</taxon>
        <taxon>Dikarya</taxon>
        <taxon>Ascomycota</taxon>
        <taxon>Pezizomycotina</taxon>
        <taxon>Sordariomycetes</taxon>
        <taxon>Hypocreomycetidae</taxon>
        <taxon>Hypocreales</taxon>
        <taxon>Cordycipitaceae</taxon>
        <taxon>Niveomyces</taxon>
    </lineage>
</organism>
<evidence type="ECO:0000313" key="1">
    <source>
        <dbReference type="EMBL" id="OAA66960.1"/>
    </source>
</evidence>